<dbReference type="GO" id="GO:0016020">
    <property type="term" value="C:membrane"/>
    <property type="evidence" value="ECO:0007669"/>
    <property type="project" value="UniProtKB-SubCell"/>
</dbReference>
<dbReference type="Pfam" id="PF02434">
    <property type="entry name" value="Fringe"/>
    <property type="match status" value="1"/>
</dbReference>
<gene>
    <name evidence="25" type="ORF">DPX16_6858</name>
</gene>
<comment type="function">
    <text evidence="22">Glycosyltransferase that generates the core 1 O-glycan Gal-beta1-3GalNAc-alpha1-Ser/Thr (T antigen), which is a precursor for many extended O-glycans in glycoproteins.</text>
</comment>
<keyword evidence="26" id="KW-1185">Reference proteome</keyword>
<comment type="catalytic activity">
    <reaction evidence="21">
        <text>an N-acetyl-alpha-D-galactosaminyl derivative + UDP-alpha-D-galactose = a beta-D-galactosyl-(1-&gt;3)-N-acetyl-alpha-D-galactosaminyl derivative + UDP + H(+)</text>
        <dbReference type="Rhea" id="RHEA:15621"/>
        <dbReference type="ChEBI" id="CHEBI:15378"/>
        <dbReference type="ChEBI" id="CHEBI:28257"/>
        <dbReference type="ChEBI" id="CHEBI:58223"/>
        <dbReference type="ChEBI" id="CHEBI:66914"/>
        <dbReference type="ChEBI" id="CHEBI:133470"/>
        <dbReference type="EC" id="2.4.1.122"/>
    </reaction>
</comment>
<feature type="domain" description="Peptide-N-glycosidase F N-terminal" evidence="24">
    <location>
        <begin position="10"/>
        <end position="149"/>
    </location>
</feature>
<keyword evidence="13" id="KW-1133">Transmembrane helix</keyword>
<keyword evidence="12" id="KW-0735">Signal-anchor</keyword>
<keyword evidence="7 25" id="KW-0328">Glycosyltransferase</keyword>
<feature type="region of interest" description="Disordered" evidence="23">
    <location>
        <begin position="331"/>
        <end position="355"/>
    </location>
</feature>
<evidence type="ECO:0000313" key="25">
    <source>
        <dbReference type="EMBL" id="ROL41460.1"/>
    </source>
</evidence>
<evidence type="ECO:0000256" key="19">
    <source>
        <dbReference type="ARBA" id="ARBA00042009"/>
    </source>
</evidence>
<comment type="subunit">
    <text evidence="5">Homodimer; disulfide-linked.</text>
</comment>
<comment type="cofactor">
    <cofactor evidence="1">
        <name>Mn(2+)</name>
        <dbReference type="ChEBI" id="CHEBI:29035"/>
    </cofactor>
</comment>
<dbReference type="InterPro" id="IPR026050">
    <property type="entry name" value="C1GALT1/C1GALT1_chp1"/>
</dbReference>
<comment type="pathway">
    <text evidence="3">Protein modification; protein glycosylation.</text>
</comment>
<dbReference type="GO" id="GO:0001525">
    <property type="term" value="P:angiogenesis"/>
    <property type="evidence" value="ECO:0007669"/>
    <property type="project" value="UniProtKB-ARBA"/>
</dbReference>
<dbReference type="EC" id="2.4.1.122" evidence="6"/>
<keyword evidence="9" id="KW-0812">Transmembrane</keyword>
<evidence type="ECO:0000256" key="4">
    <source>
        <dbReference type="ARBA" id="ARBA00006462"/>
    </source>
</evidence>
<feature type="region of interest" description="Disordered" evidence="23">
    <location>
        <begin position="1"/>
        <end position="28"/>
    </location>
</feature>
<sequence length="397" mass="45416">MASSSEELDVVSVATGESGDSPLHSPASEELMEVLSRPVARLNIDWPAKKQEQSVKSKLDERFLPSRSAQPPRRALPFFPDLHTELYVCCDQTSPYCNLELGRWITAFRRGTGHWLTNVSPLIPLLNNNNCSFTMKTVPWAMTSLNLRFSQSNQTDEQAQSLYSHVRVLCWVMTRPENLQKKLQHIRATWAKHCNQVLYMSSQSSDFPTVGLNVSEGRSQLYWKTIRAFQYLHAHHLQHADWFLKADDDTFVVVENLRYLLSHHDTEEPVYFGHKFRPFIRQGYMSGGAGYVLSREALRRFVQGFSTGRCKHFSSVEDMALGRCMETMGVKAGDSRDPNKRETFNPFRPENHLIPPKNGKQTWGYSYYKTRQVSAAGSFSLKIFVSQSTLKPKLCPP</sequence>
<dbReference type="Gene3D" id="3.90.550.50">
    <property type="match status" value="1"/>
</dbReference>
<evidence type="ECO:0000256" key="11">
    <source>
        <dbReference type="ARBA" id="ARBA00022741"/>
    </source>
</evidence>
<dbReference type="InterPro" id="IPR003378">
    <property type="entry name" value="Fringe-like_glycosylTrfase"/>
</dbReference>
<evidence type="ECO:0000256" key="12">
    <source>
        <dbReference type="ARBA" id="ARBA00022968"/>
    </source>
</evidence>
<dbReference type="Pfam" id="PF09112">
    <property type="entry name" value="N-glycanase_N"/>
    <property type="match status" value="1"/>
</dbReference>
<evidence type="ECO:0000256" key="14">
    <source>
        <dbReference type="ARBA" id="ARBA00023136"/>
    </source>
</evidence>
<dbReference type="Proteomes" id="UP000281406">
    <property type="component" value="Unassembled WGS sequence"/>
</dbReference>
<organism evidence="25 26">
    <name type="scientific">Anabarilius grahami</name>
    <name type="common">Kanglang fish</name>
    <name type="synonym">Barilius grahami</name>
    <dbReference type="NCBI Taxonomy" id="495550"/>
    <lineage>
        <taxon>Eukaryota</taxon>
        <taxon>Metazoa</taxon>
        <taxon>Chordata</taxon>
        <taxon>Craniata</taxon>
        <taxon>Vertebrata</taxon>
        <taxon>Euteleostomi</taxon>
        <taxon>Actinopterygii</taxon>
        <taxon>Neopterygii</taxon>
        <taxon>Teleostei</taxon>
        <taxon>Ostariophysi</taxon>
        <taxon>Cypriniformes</taxon>
        <taxon>Xenocyprididae</taxon>
        <taxon>Xenocypridinae</taxon>
        <taxon>Xenocypridinae incertae sedis</taxon>
        <taxon>Anabarilius</taxon>
    </lineage>
</organism>
<evidence type="ECO:0000256" key="22">
    <source>
        <dbReference type="ARBA" id="ARBA00059245"/>
    </source>
</evidence>
<evidence type="ECO:0000313" key="26">
    <source>
        <dbReference type="Proteomes" id="UP000281406"/>
    </source>
</evidence>
<evidence type="ECO:0000256" key="1">
    <source>
        <dbReference type="ARBA" id="ARBA00001936"/>
    </source>
</evidence>
<evidence type="ECO:0000256" key="18">
    <source>
        <dbReference type="ARBA" id="ARBA00041226"/>
    </source>
</evidence>
<dbReference type="UniPathway" id="UPA00378"/>
<dbReference type="GO" id="GO:0016263">
    <property type="term" value="F:glycoprotein-N-acetylgalactosamine 3-beta-galactosyltransferase activity"/>
    <property type="evidence" value="ECO:0007669"/>
    <property type="project" value="UniProtKB-EC"/>
</dbReference>
<name>A0A3N0Y6J2_ANAGA</name>
<dbReference type="EMBL" id="RJVU01051648">
    <property type="protein sequence ID" value="ROL41460.1"/>
    <property type="molecule type" value="Genomic_DNA"/>
</dbReference>
<evidence type="ECO:0000256" key="17">
    <source>
        <dbReference type="ARBA" id="ARBA00040898"/>
    </source>
</evidence>
<evidence type="ECO:0000256" key="15">
    <source>
        <dbReference type="ARBA" id="ARBA00023157"/>
    </source>
</evidence>
<feature type="compositionally biased region" description="Basic and acidic residues" evidence="23">
    <location>
        <begin position="333"/>
        <end position="343"/>
    </location>
</feature>
<evidence type="ECO:0000256" key="6">
    <source>
        <dbReference type="ARBA" id="ARBA00012557"/>
    </source>
</evidence>
<dbReference type="GO" id="GO:0046872">
    <property type="term" value="F:metal ion binding"/>
    <property type="evidence" value="ECO:0007669"/>
    <property type="project" value="UniProtKB-KW"/>
</dbReference>
<keyword evidence="11" id="KW-0547">Nucleotide-binding</keyword>
<comment type="similarity">
    <text evidence="4">Belongs to the glycosyltransferase 31 family. Beta3-Gal-T subfamily.</text>
</comment>
<comment type="subcellular location">
    <subcellularLocation>
        <location evidence="2">Membrane</location>
        <topology evidence="2">Single-pass type II membrane protein</topology>
    </subcellularLocation>
</comment>
<evidence type="ECO:0000256" key="2">
    <source>
        <dbReference type="ARBA" id="ARBA00004606"/>
    </source>
</evidence>
<evidence type="ECO:0000256" key="16">
    <source>
        <dbReference type="ARBA" id="ARBA00023211"/>
    </source>
</evidence>
<keyword evidence="15" id="KW-1015">Disulfide bond</keyword>
<comment type="caution">
    <text evidence="25">The sequence shown here is derived from an EMBL/GenBank/DDBJ whole genome shotgun (WGS) entry which is preliminary data.</text>
</comment>
<keyword evidence="14" id="KW-0472">Membrane</keyword>
<evidence type="ECO:0000256" key="3">
    <source>
        <dbReference type="ARBA" id="ARBA00004922"/>
    </source>
</evidence>
<evidence type="ECO:0000256" key="8">
    <source>
        <dbReference type="ARBA" id="ARBA00022679"/>
    </source>
</evidence>
<evidence type="ECO:0000256" key="7">
    <source>
        <dbReference type="ARBA" id="ARBA00022676"/>
    </source>
</evidence>
<keyword evidence="8 25" id="KW-0808">Transferase</keyword>
<protein>
    <recommendedName>
        <fullName evidence="17">Glycoprotein-N-acetylgalactosamine 3-beta-galactosyltransferase 1</fullName>
        <ecNumber evidence="6">2.4.1.122</ecNumber>
    </recommendedName>
    <alternativeName>
        <fullName evidence="19">Core 1 O-glycan T-synthase</fullName>
    </alternativeName>
    <alternativeName>
        <fullName evidence="20">Core 1 UDP-galactose:N-acetylgalactosamine-alpha-R beta 1,3-galactosyltransferase 1</fullName>
    </alternativeName>
    <alternativeName>
        <fullName evidence="18">Core 1 beta1,3-galactosyltransferase 1</fullName>
    </alternativeName>
</protein>
<evidence type="ECO:0000256" key="23">
    <source>
        <dbReference type="SAM" id="MobiDB-lite"/>
    </source>
</evidence>
<evidence type="ECO:0000256" key="10">
    <source>
        <dbReference type="ARBA" id="ARBA00022723"/>
    </source>
</evidence>
<dbReference type="OrthoDB" id="414175at2759"/>
<proteinExistence type="inferred from homology"/>
<evidence type="ECO:0000256" key="21">
    <source>
        <dbReference type="ARBA" id="ARBA00048842"/>
    </source>
</evidence>
<evidence type="ECO:0000256" key="13">
    <source>
        <dbReference type="ARBA" id="ARBA00022989"/>
    </source>
</evidence>
<evidence type="ECO:0000256" key="5">
    <source>
        <dbReference type="ARBA" id="ARBA00011748"/>
    </source>
</evidence>
<evidence type="ECO:0000256" key="9">
    <source>
        <dbReference type="ARBA" id="ARBA00022692"/>
    </source>
</evidence>
<dbReference type="GO" id="GO:0000166">
    <property type="term" value="F:nucleotide binding"/>
    <property type="evidence" value="ECO:0007669"/>
    <property type="project" value="UniProtKB-KW"/>
</dbReference>
<dbReference type="AlphaFoldDB" id="A0A3N0Y6J2"/>
<dbReference type="FunFam" id="3.90.550.50:FF:000007">
    <property type="entry name" value="Glycoprotein-N-acetylgalactosamine 3-beta-galactosyltransferase 1"/>
    <property type="match status" value="1"/>
</dbReference>
<keyword evidence="16" id="KW-0464">Manganese</keyword>
<reference evidence="25 26" key="1">
    <citation type="submission" date="2018-10" db="EMBL/GenBank/DDBJ databases">
        <title>Genome assembly for a Yunnan-Guizhou Plateau 3E fish, Anabarilius grahami (Regan), and its evolutionary and genetic applications.</title>
        <authorList>
            <person name="Jiang W."/>
        </authorList>
    </citation>
    <scope>NUCLEOTIDE SEQUENCE [LARGE SCALE GENOMIC DNA]</scope>
    <source>
        <strain evidence="25">AG-KIZ</strain>
        <tissue evidence="25">Muscle</tissue>
    </source>
</reference>
<dbReference type="PANTHER" id="PTHR23033">
    <property type="entry name" value="BETA1,3-GALACTOSYLTRANSFERASE"/>
    <property type="match status" value="1"/>
</dbReference>
<evidence type="ECO:0000256" key="20">
    <source>
        <dbReference type="ARBA" id="ARBA00043065"/>
    </source>
</evidence>
<evidence type="ECO:0000259" key="24">
    <source>
        <dbReference type="SMART" id="SM01290"/>
    </source>
</evidence>
<dbReference type="PANTHER" id="PTHR23033:SF13">
    <property type="entry name" value="GLYCOPROTEIN-N-ACETYLGALACTOSAMINE 3-BETA-GALACTOSYLTRANSFERASE 1"/>
    <property type="match status" value="1"/>
</dbReference>
<accession>A0A3N0Y6J2</accession>
<keyword evidence="10" id="KW-0479">Metal-binding</keyword>
<dbReference type="SMART" id="SM01290">
    <property type="entry name" value="N-glycanase_N"/>
    <property type="match status" value="1"/>
</dbReference>
<dbReference type="InterPro" id="IPR015196">
    <property type="entry name" value="PngaseF_N"/>
</dbReference>